<dbReference type="SUPFAM" id="SSF53850">
    <property type="entry name" value="Periplasmic binding protein-like II"/>
    <property type="match status" value="1"/>
</dbReference>
<evidence type="ECO:0000313" key="2">
    <source>
        <dbReference type="EMBL" id="SAL77976.1"/>
    </source>
</evidence>
<organism evidence="2 3">
    <name type="scientific">Caballeronia telluris</name>
    <dbReference type="NCBI Taxonomy" id="326475"/>
    <lineage>
        <taxon>Bacteria</taxon>
        <taxon>Pseudomonadati</taxon>
        <taxon>Pseudomonadota</taxon>
        <taxon>Betaproteobacteria</taxon>
        <taxon>Burkholderiales</taxon>
        <taxon>Burkholderiaceae</taxon>
        <taxon>Caballeronia</taxon>
    </lineage>
</organism>
<dbReference type="InterPro" id="IPR015168">
    <property type="entry name" value="SsuA/THI5"/>
</dbReference>
<dbReference type="Proteomes" id="UP000054717">
    <property type="component" value="Unassembled WGS sequence"/>
</dbReference>
<protein>
    <submittedName>
        <fullName evidence="2">4,5-dihydroxyphthalate decarboxylase</fullName>
    </submittedName>
</protein>
<name>A0A158KA25_9BURK</name>
<feature type="domain" description="SsuA/THI5-like" evidence="1">
    <location>
        <begin position="86"/>
        <end position="144"/>
    </location>
</feature>
<dbReference type="Pfam" id="PF09084">
    <property type="entry name" value="NMT1"/>
    <property type="match status" value="1"/>
</dbReference>
<evidence type="ECO:0000259" key="1">
    <source>
        <dbReference type="Pfam" id="PF09084"/>
    </source>
</evidence>
<evidence type="ECO:0000313" key="3">
    <source>
        <dbReference type="Proteomes" id="UP000054717"/>
    </source>
</evidence>
<proteinExistence type="predicted"/>
<dbReference type="STRING" id="326475.AWB66_05742"/>
<comment type="caution">
    <text evidence="2">The sequence shown here is derived from an EMBL/GenBank/DDBJ whole genome shotgun (WGS) entry which is preliminary data.</text>
</comment>
<reference evidence="2" key="1">
    <citation type="submission" date="2016-01" db="EMBL/GenBank/DDBJ databases">
        <authorList>
            <person name="Peeters Charlotte."/>
        </authorList>
    </citation>
    <scope>NUCLEOTIDE SEQUENCE</scope>
    <source>
        <strain evidence="2">LMG 22936</strain>
    </source>
</reference>
<dbReference type="RefSeq" id="WP_087633465.1">
    <property type="nucleotide sequence ID" value="NZ_FCNZ02000038.1"/>
</dbReference>
<dbReference type="AlphaFoldDB" id="A0A158KA25"/>
<dbReference type="Gene3D" id="3.40.190.10">
    <property type="entry name" value="Periplasmic binding protein-like II"/>
    <property type="match status" value="1"/>
</dbReference>
<dbReference type="EMBL" id="FCNZ02000038">
    <property type="protein sequence ID" value="SAL77976.1"/>
    <property type="molecule type" value="Genomic_DNA"/>
</dbReference>
<keyword evidence="3" id="KW-1185">Reference proteome</keyword>
<accession>A0A158KA25</accession>
<gene>
    <name evidence="2" type="ORF">AWB66_05742</name>
</gene>
<sequence length="330" mass="37430">MVKLNLSIAVGNYDRMRPLVDGEVQIDGVDPVFMLQDPEEIFFRAFRHADYDICELSLSSYSVKTAAGTSPYIGVPIFPSRAFRHTSIYVRNDRDIKTPSDLKGKRIGVPEYQLTANVWARLFLEEDHGLKASDVTWIRGGYEETGRLEKINLRLPDDVRLENAPEDKTISGMLASGDIDALIGPRAPSCFTNGHPNVKYLFDDPQKAAADWYGRTKLFPIMHLLGVRRSLAEQHPWLPGAVAKAFERSKAIALAKLSDTSATKVTLPFVEEQLRNARRLMGHDFWPYGFEPNRHVLSRFLKRHHEEGLSSRLLQPEELFHPATLESFKI</sequence>